<evidence type="ECO:0000256" key="1">
    <source>
        <dbReference type="ARBA" id="ARBA00010945"/>
    </source>
</evidence>
<dbReference type="PROSITE" id="PS50173">
    <property type="entry name" value="UMUC"/>
    <property type="match status" value="1"/>
</dbReference>
<sequence>MDTYFNASAAVVGYPELQGKPLVVCHSNSSKGTAEISAANYEARAHGIKAMMSIGEAKTRCPNLLVVPYMYDKFQTISEQVYRLLLRTSSAVQPLSCDEAYLDVTGLGDPELLAAALRRDILATTHCTASAGIGPNILVARLATRRAKPNGQYRVTSTQVLPFLADLPLSDLPGVGWAQQQKLAEKNLTTVRQVWSSSKEQLQRILGEKTGSALWAHAHGRDDRQVEPPKARKSVGAEVNWGIRFDSYEDAERFLAELAQEVATRMATAGVQGKTVTLK</sequence>
<name>A0A699Z2V6_HAELA</name>
<dbReference type="SUPFAM" id="SSF56672">
    <property type="entry name" value="DNA/RNA polymerases"/>
    <property type="match status" value="1"/>
</dbReference>
<dbReference type="Pfam" id="PF11799">
    <property type="entry name" value="IMS_C"/>
    <property type="match status" value="1"/>
</dbReference>
<dbReference type="AlphaFoldDB" id="A0A699Z2V6"/>
<dbReference type="Pfam" id="PF00817">
    <property type="entry name" value="IMS"/>
    <property type="match status" value="1"/>
</dbReference>
<dbReference type="InterPro" id="IPR017961">
    <property type="entry name" value="DNA_pol_Y-fam_little_finger"/>
</dbReference>
<dbReference type="GO" id="GO:0006281">
    <property type="term" value="P:DNA repair"/>
    <property type="evidence" value="ECO:0007669"/>
    <property type="project" value="InterPro"/>
</dbReference>
<dbReference type="GO" id="GO:0042276">
    <property type="term" value="P:error-prone translesion synthesis"/>
    <property type="evidence" value="ECO:0007669"/>
    <property type="project" value="TreeGrafter"/>
</dbReference>
<dbReference type="InterPro" id="IPR043128">
    <property type="entry name" value="Rev_trsase/Diguanyl_cyclase"/>
</dbReference>
<dbReference type="PANTHER" id="PTHR45990:SF1">
    <property type="entry name" value="DNA REPAIR PROTEIN REV1"/>
    <property type="match status" value="1"/>
</dbReference>
<dbReference type="InterPro" id="IPR043502">
    <property type="entry name" value="DNA/RNA_pol_sf"/>
</dbReference>
<dbReference type="Gene3D" id="3.30.1490.100">
    <property type="entry name" value="DNA polymerase, Y-family, little finger domain"/>
    <property type="match status" value="1"/>
</dbReference>
<dbReference type="InterPro" id="IPR053848">
    <property type="entry name" value="IMS_HHH_1"/>
</dbReference>
<dbReference type="SUPFAM" id="SSF100879">
    <property type="entry name" value="Lesion bypass DNA polymerase (Y-family), little finger domain"/>
    <property type="match status" value="1"/>
</dbReference>
<protein>
    <recommendedName>
        <fullName evidence="3">UmuC domain-containing protein</fullName>
    </recommendedName>
</protein>
<evidence type="ECO:0000259" key="3">
    <source>
        <dbReference type="PROSITE" id="PS50173"/>
    </source>
</evidence>
<comment type="similarity">
    <text evidence="1">Belongs to the DNA polymerase type-Y family.</text>
</comment>
<dbReference type="GO" id="GO:0017125">
    <property type="term" value="F:deoxycytidyl transferase activity"/>
    <property type="evidence" value="ECO:0007669"/>
    <property type="project" value="TreeGrafter"/>
</dbReference>
<keyword evidence="2" id="KW-0237">DNA synthesis</keyword>
<evidence type="ECO:0000256" key="2">
    <source>
        <dbReference type="ARBA" id="ARBA00022634"/>
    </source>
</evidence>
<dbReference type="GO" id="GO:0003887">
    <property type="term" value="F:DNA-directed DNA polymerase activity"/>
    <property type="evidence" value="ECO:0007669"/>
    <property type="project" value="InterPro"/>
</dbReference>
<dbReference type="Gene3D" id="3.40.1170.60">
    <property type="match status" value="1"/>
</dbReference>
<feature type="non-terminal residue" evidence="4">
    <location>
        <position position="279"/>
    </location>
</feature>
<feature type="non-terminal residue" evidence="4">
    <location>
        <position position="1"/>
    </location>
</feature>
<proteinExistence type="inferred from homology"/>
<dbReference type="Gene3D" id="3.30.70.270">
    <property type="match status" value="1"/>
</dbReference>
<organism evidence="4 5">
    <name type="scientific">Haematococcus lacustris</name>
    <name type="common">Green alga</name>
    <name type="synonym">Haematococcus pluvialis</name>
    <dbReference type="NCBI Taxonomy" id="44745"/>
    <lineage>
        <taxon>Eukaryota</taxon>
        <taxon>Viridiplantae</taxon>
        <taxon>Chlorophyta</taxon>
        <taxon>core chlorophytes</taxon>
        <taxon>Chlorophyceae</taxon>
        <taxon>CS clade</taxon>
        <taxon>Chlamydomonadales</taxon>
        <taxon>Haematococcaceae</taxon>
        <taxon>Haematococcus</taxon>
    </lineage>
</organism>
<evidence type="ECO:0000313" key="4">
    <source>
        <dbReference type="EMBL" id="GFH13324.1"/>
    </source>
</evidence>
<reference evidence="4 5" key="1">
    <citation type="submission" date="2020-02" db="EMBL/GenBank/DDBJ databases">
        <title>Draft genome sequence of Haematococcus lacustris strain NIES-144.</title>
        <authorList>
            <person name="Morimoto D."/>
            <person name="Nakagawa S."/>
            <person name="Yoshida T."/>
            <person name="Sawayama S."/>
        </authorList>
    </citation>
    <scope>NUCLEOTIDE SEQUENCE [LARGE SCALE GENOMIC DNA]</scope>
    <source>
        <strain evidence="4 5">NIES-144</strain>
    </source>
</reference>
<dbReference type="GO" id="GO:0005634">
    <property type="term" value="C:nucleus"/>
    <property type="evidence" value="ECO:0007669"/>
    <property type="project" value="TreeGrafter"/>
</dbReference>
<dbReference type="GO" id="GO:0070987">
    <property type="term" value="P:error-free translesion synthesis"/>
    <property type="evidence" value="ECO:0007669"/>
    <property type="project" value="TreeGrafter"/>
</dbReference>
<feature type="domain" description="UmuC" evidence="3">
    <location>
        <begin position="1"/>
        <end position="176"/>
    </location>
</feature>
<dbReference type="EMBL" id="BLLF01000599">
    <property type="protein sequence ID" value="GFH13324.1"/>
    <property type="molecule type" value="Genomic_DNA"/>
</dbReference>
<evidence type="ECO:0000313" key="5">
    <source>
        <dbReference type="Proteomes" id="UP000485058"/>
    </source>
</evidence>
<keyword evidence="5" id="KW-1185">Reference proteome</keyword>
<gene>
    <name evidence="4" type="ORF">HaLaN_09189</name>
</gene>
<dbReference type="InterPro" id="IPR001126">
    <property type="entry name" value="UmuC"/>
</dbReference>
<accession>A0A699Z2V6</accession>
<dbReference type="Pfam" id="PF21999">
    <property type="entry name" value="IMS_HHH_1"/>
    <property type="match status" value="1"/>
</dbReference>
<dbReference type="Gene3D" id="1.10.150.20">
    <property type="entry name" value="5' to 3' exonuclease, C-terminal subdomain"/>
    <property type="match status" value="1"/>
</dbReference>
<dbReference type="Proteomes" id="UP000485058">
    <property type="component" value="Unassembled WGS sequence"/>
</dbReference>
<dbReference type="PANTHER" id="PTHR45990">
    <property type="entry name" value="DNA REPAIR PROTEIN REV1"/>
    <property type="match status" value="1"/>
</dbReference>
<comment type="caution">
    <text evidence="4">The sequence shown here is derived from an EMBL/GenBank/DDBJ whole genome shotgun (WGS) entry which is preliminary data.</text>
</comment>
<dbReference type="InterPro" id="IPR036775">
    <property type="entry name" value="DNA_pol_Y-fam_lit_finger_sf"/>
</dbReference>
<dbReference type="GO" id="GO:0003684">
    <property type="term" value="F:damaged DNA binding"/>
    <property type="evidence" value="ECO:0007669"/>
    <property type="project" value="InterPro"/>
</dbReference>